<feature type="transmembrane region" description="Helical" evidence="1">
    <location>
        <begin position="48"/>
        <end position="73"/>
    </location>
</feature>
<accession>A0A6J6EI91</accession>
<keyword evidence="1" id="KW-0472">Membrane</keyword>
<sequence>MLGLVSAVAAAERWGLPLAPTVDRIADDARLHRRRLAEAEARRLPVRLAVPLVCCTLPSFVCIAIGPLLVGALSSLRSV</sequence>
<protein>
    <submittedName>
        <fullName evidence="2">Unannotated protein</fullName>
    </submittedName>
</protein>
<dbReference type="EMBL" id="CAEZSR010000122">
    <property type="protein sequence ID" value="CAB4576271.1"/>
    <property type="molecule type" value="Genomic_DNA"/>
</dbReference>
<dbReference type="AlphaFoldDB" id="A0A6J6EI91"/>
<keyword evidence="1" id="KW-0812">Transmembrane</keyword>
<reference evidence="2" key="1">
    <citation type="submission" date="2020-05" db="EMBL/GenBank/DDBJ databases">
        <authorList>
            <person name="Chiriac C."/>
            <person name="Salcher M."/>
            <person name="Ghai R."/>
            <person name="Kavagutti S V."/>
        </authorList>
    </citation>
    <scope>NUCLEOTIDE SEQUENCE</scope>
</reference>
<name>A0A6J6EI91_9ZZZZ</name>
<evidence type="ECO:0000313" key="2">
    <source>
        <dbReference type="EMBL" id="CAB4576271.1"/>
    </source>
</evidence>
<organism evidence="2">
    <name type="scientific">freshwater metagenome</name>
    <dbReference type="NCBI Taxonomy" id="449393"/>
    <lineage>
        <taxon>unclassified sequences</taxon>
        <taxon>metagenomes</taxon>
        <taxon>ecological metagenomes</taxon>
    </lineage>
</organism>
<gene>
    <name evidence="2" type="ORF">UFOPK1493_02732</name>
</gene>
<evidence type="ECO:0000256" key="1">
    <source>
        <dbReference type="SAM" id="Phobius"/>
    </source>
</evidence>
<keyword evidence="1" id="KW-1133">Transmembrane helix</keyword>
<proteinExistence type="predicted"/>